<dbReference type="AlphaFoldDB" id="X1HNW5"/>
<gene>
    <name evidence="1" type="ORF">S03H2_34831</name>
</gene>
<evidence type="ECO:0000313" key="1">
    <source>
        <dbReference type="EMBL" id="GAH58750.1"/>
    </source>
</evidence>
<protein>
    <submittedName>
        <fullName evidence="1">Uncharacterized protein</fullName>
    </submittedName>
</protein>
<dbReference type="EMBL" id="BARU01021273">
    <property type="protein sequence ID" value="GAH58750.1"/>
    <property type="molecule type" value="Genomic_DNA"/>
</dbReference>
<sequence>MPISDGEMVKVEKGRVVKIGKDVVSPEEAHGEFIGLAKFTKSAADAMRAAYHRVMEEHPTAPFQCAVSLEKAYMTDMIHELV</sequence>
<accession>X1HNW5</accession>
<proteinExistence type="predicted"/>
<name>X1HNW5_9ZZZZ</name>
<comment type="caution">
    <text evidence="1">The sequence shown here is derived from an EMBL/GenBank/DDBJ whole genome shotgun (WGS) entry which is preliminary data.</text>
</comment>
<organism evidence="1">
    <name type="scientific">marine sediment metagenome</name>
    <dbReference type="NCBI Taxonomy" id="412755"/>
    <lineage>
        <taxon>unclassified sequences</taxon>
        <taxon>metagenomes</taxon>
        <taxon>ecological metagenomes</taxon>
    </lineage>
</organism>
<reference evidence="1" key="1">
    <citation type="journal article" date="2014" name="Front. Microbiol.">
        <title>High frequency of phylogenetically diverse reductive dehalogenase-homologous genes in deep subseafloor sedimentary metagenomes.</title>
        <authorList>
            <person name="Kawai M."/>
            <person name="Futagami T."/>
            <person name="Toyoda A."/>
            <person name="Takaki Y."/>
            <person name="Nishi S."/>
            <person name="Hori S."/>
            <person name="Arai W."/>
            <person name="Tsubouchi T."/>
            <person name="Morono Y."/>
            <person name="Uchiyama I."/>
            <person name="Ito T."/>
            <person name="Fujiyama A."/>
            <person name="Inagaki F."/>
            <person name="Takami H."/>
        </authorList>
    </citation>
    <scope>NUCLEOTIDE SEQUENCE</scope>
    <source>
        <strain evidence="1">Expedition CK06-06</strain>
    </source>
</reference>
<feature type="non-terminal residue" evidence="1">
    <location>
        <position position="82"/>
    </location>
</feature>